<proteinExistence type="predicted"/>
<reference evidence="1 2" key="1">
    <citation type="submission" date="2021-08" db="EMBL/GenBank/DDBJ databases">
        <title>Comparative Genomics Analysis of the Genus Qipengyuania Reveals Extensive Genetic Diversity and Metabolic Versatility, Including the Description of Fifteen Novel Species.</title>
        <authorList>
            <person name="Liu Y."/>
        </authorList>
    </citation>
    <scope>NUCLEOTIDE SEQUENCE [LARGE SCALE GENOMIC DNA]</scope>
    <source>
        <strain evidence="1 2">1NDH1</strain>
    </source>
</reference>
<evidence type="ECO:0000313" key="2">
    <source>
        <dbReference type="Proteomes" id="UP000824321"/>
    </source>
</evidence>
<keyword evidence="2" id="KW-1185">Reference proteome</keyword>
<dbReference type="EMBL" id="CP081294">
    <property type="protein sequence ID" value="QZD96219.1"/>
    <property type="molecule type" value="Genomic_DNA"/>
</dbReference>
<sequence length="88" mass="9852">MLTALARFDETLDREFAGISQLGWGLDYLTEDGTGLVSEHLDMMAEIDRIRAQLVVAGTCLDNTRRKFNRTAQEADRTSHKLILKGAI</sequence>
<gene>
    <name evidence="1" type="ORF">K3136_05885</name>
</gene>
<evidence type="ECO:0000313" key="1">
    <source>
        <dbReference type="EMBL" id="QZD96219.1"/>
    </source>
</evidence>
<organism evidence="1 2">
    <name type="scientific">Qipengyuania gelatinilytica</name>
    <dbReference type="NCBI Taxonomy" id="2867231"/>
    <lineage>
        <taxon>Bacteria</taxon>
        <taxon>Pseudomonadati</taxon>
        <taxon>Pseudomonadota</taxon>
        <taxon>Alphaproteobacteria</taxon>
        <taxon>Sphingomonadales</taxon>
        <taxon>Erythrobacteraceae</taxon>
        <taxon>Qipengyuania</taxon>
    </lineage>
</organism>
<accession>A0ABX9A544</accession>
<name>A0ABX9A544_9SPHN</name>
<protein>
    <submittedName>
        <fullName evidence="1">Uncharacterized protein</fullName>
    </submittedName>
</protein>
<dbReference type="RefSeq" id="WP_221431943.1">
    <property type="nucleotide sequence ID" value="NZ_CP081294.1"/>
</dbReference>
<dbReference type="Proteomes" id="UP000824321">
    <property type="component" value="Chromosome"/>
</dbReference>